<evidence type="ECO:0000313" key="2">
    <source>
        <dbReference type="Proteomes" id="UP000431922"/>
    </source>
</evidence>
<dbReference type="Proteomes" id="UP000431922">
    <property type="component" value="Unassembled WGS sequence"/>
</dbReference>
<dbReference type="RefSeq" id="WP_160756876.1">
    <property type="nucleotide sequence ID" value="NZ_WTYL01000003.1"/>
</dbReference>
<keyword evidence="2" id="KW-1185">Reference proteome</keyword>
<dbReference type="OrthoDB" id="7450771at2"/>
<protein>
    <recommendedName>
        <fullName evidence="3">DUF937 domain-containing protein</fullName>
    </recommendedName>
</protein>
<proteinExistence type="predicted"/>
<dbReference type="EMBL" id="WTYL01000003">
    <property type="protein sequence ID" value="MXP45258.1"/>
    <property type="molecule type" value="Genomic_DNA"/>
</dbReference>
<comment type="caution">
    <text evidence="1">The sequence shown here is derived from an EMBL/GenBank/DDBJ whole genome shotgun (WGS) entry which is preliminary data.</text>
</comment>
<reference evidence="1 2" key="1">
    <citation type="submission" date="2019-12" db="EMBL/GenBank/DDBJ databases">
        <title>Genomic-based taxomic classification of the family Erythrobacteraceae.</title>
        <authorList>
            <person name="Xu L."/>
        </authorList>
    </citation>
    <scope>NUCLEOTIDE SEQUENCE [LARGE SCALE GENOMIC DNA]</scope>
    <source>
        <strain evidence="1 2">KCTC 42453</strain>
    </source>
</reference>
<evidence type="ECO:0000313" key="1">
    <source>
        <dbReference type="EMBL" id="MXP45258.1"/>
    </source>
</evidence>
<accession>A0A845B4D7</accession>
<dbReference type="AlphaFoldDB" id="A0A845B4D7"/>
<evidence type="ECO:0008006" key="3">
    <source>
        <dbReference type="Google" id="ProtNLM"/>
    </source>
</evidence>
<gene>
    <name evidence="1" type="ORF">GRI65_12450</name>
</gene>
<name>A0A845B4D7_9SPHN</name>
<organism evidence="1 2">
    <name type="scientific">Allopontixanthobacter sediminis</name>
    <dbReference type="NCBI Taxonomy" id="1689985"/>
    <lineage>
        <taxon>Bacteria</taxon>
        <taxon>Pseudomonadati</taxon>
        <taxon>Pseudomonadota</taxon>
        <taxon>Alphaproteobacteria</taxon>
        <taxon>Sphingomonadales</taxon>
        <taxon>Erythrobacteraceae</taxon>
        <taxon>Allopontixanthobacter</taxon>
    </lineage>
</organism>
<sequence length="119" mass="12071">MSLFDTILGAAGGHPTVANMAEKLGIDAGVAEKAIAALGKSHTEDGDTVELAAAKTGLDTGMLGSIVEQLGGEGSLTKFNQILNENPQAKGMLDMLDRDGDGNPLNDIAGMASGLFGKK</sequence>